<dbReference type="InterPro" id="IPR001810">
    <property type="entry name" value="F-box_dom"/>
</dbReference>
<evidence type="ECO:0000259" key="1">
    <source>
        <dbReference type="Pfam" id="PF12937"/>
    </source>
</evidence>
<dbReference type="EMBL" id="JAULSY010000075">
    <property type="protein sequence ID" value="KAK0667270.1"/>
    <property type="molecule type" value="Genomic_DNA"/>
</dbReference>
<proteinExistence type="predicted"/>
<name>A0AA40D9W2_9PEZI</name>
<dbReference type="Proteomes" id="UP001174997">
    <property type="component" value="Unassembled WGS sequence"/>
</dbReference>
<dbReference type="Pfam" id="PF12937">
    <property type="entry name" value="F-box-like"/>
    <property type="match status" value="1"/>
</dbReference>
<feature type="domain" description="F-box" evidence="1">
    <location>
        <begin position="4"/>
        <end position="41"/>
    </location>
</feature>
<reference evidence="2" key="1">
    <citation type="submission" date="2023-06" db="EMBL/GenBank/DDBJ databases">
        <title>Genome-scale phylogeny and comparative genomics of the fungal order Sordariales.</title>
        <authorList>
            <consortium name="Lawrence Berkeley National Laboratory"/>
            <person name="Hensen N."/>
            <person name="Bonometti L."/>
            <person name="Westerberg I."/>
            <person name="Brannstrom I.O."/>
            <person name="Guillou S."/>
            <person name="Cros-Aarteil S."/>
            <person name="Calhoun S."/>
            <person name="Haridas S."/>
            <person name="Kuo A."/>
            <person name="Mondo S."/>
            <person name="Pangilinan J."/>
            <person name="Riley R."/>
            <person name="Labutti K."/>
            <person name="Andreopoulos B."/>
            <person name="Lipzen A."/>
            <person name="Chen C."/>
            <person name="Yanf M."/>
            <person name="Daum C."/>
            <person name="Ng V."/>
            <person name="Clum A."/>
            <person name="Steindorff A."/>
            <person name="Ohm R."/>
            <person name="Martin F."/>
            <person name="Silar P."/>
            <person name="Natvig D."/>
            <person name="Lalanne C."/>
            <person name="Gautier V."/>
            <person name="Ament-Velasquez S.L."/>
            <person name="Kruys A."/>
            <person name="Hutchinson M.I."/>
            <person name="Powell A.J."/>
            <person name="Barry K."/>
            <person name="Miller A.N."/>
            <person name="Grigoriev I.V."/>
            <person name="Debuchy R."/>
            <person name="Gladieux P."/>
            <person name="Thoren M.H."/>
            <person name="Johannesson H."/>
        </authorList>
    </citation>
    <scope>NUCLEOTIDE SEQUENCE</scope>
    <source>
        <strain evidence="2">CBS 307.81</strain>
    </source>
</reference>
<dbReference type="InterPro" id="IPR036047">
    <property type="entry name" value="F-box-like_dom_sf"/>
</dbReference>
<gene>
    <name evidence="2" type="ORF">QBC41DRAFT_228903</name>
</gene>
<keyword evidence="3" id="KW-1185">Reference proteome</keyword>
<protein>
    <recommendedName>
        <fullName evidence="1">F-box domain-containing protein</fullName>
    </recommendedName>
</protein>
<comment type="caution">
    <text evidence="2">The sequence shown here is derived from an EMBL/GenBank/DDBJ whole genome shotgun (WGS) entry which is preliminary data.</text>
</comment>
<dbReference type="CDD" id="cd09917">
    <property type="entry name" value="F-box_SF"/>
    <property type="match status" value="1"/>
</dbReference>
<sequence>MPLLKLPPEILIQIFDHVGSRYFRSDLSRLTVCKRWNQFAHIVCSRQLYITPRILRQMVLSPYVESSLHLMETLDLELEGFVMRRPETVLDSNSYSWNSAPGLWSLRRRVRELNDDLAHLASIMRQSQRLCTLRIKAIFGSDYFQVGSKYLFSSTIRSLLLSTSNLSVLELDLCSTHPEPQDHPHHGDDSHVCPMIATLLPTLRCLRLRMPVICSDALKPPQHCSDPLRLRVLLVSFVLPSTDPVYNEPVLTIRCGGPGRFVRLRQVVRGDMVRQSRVLAARMSAPKMVRILTHVLASGELGGVDVLTGKEIKLREGAEWDDDGEAVED</sequence>
<dbReference type="SUPFAM" id="SSF81383">
    <property type="entry name" value="F-box domain"/>
    <property type="match status" value="1"/>
</dbReference>
<organism evidence="2 3">
    <name type="scientific">Cercophora samala</name>
    <dbReference type="NCBI Taxonomy" id="330535"/>
    <lineage>
        <taxon>Eukaryota</taxon>
        <taxon>Fungi</taxon>
        <taxon>Dikarya</taxon>
        <taxon>Ascomycota</taxon>
        <taxon>Pezizomycotina</taxon>
        <taxon>Sordariomycetes</taxon>
        <taxon>Sordariomycetidae</taxon>
        <taxon>Sordariales</taxon>
        <taxon>Lasiosphaeriaceae</taxon>
        <taxon>Cercophora</taxon>
    </lineage>
</organism>
<dbReference type="AlphaFoldDB" id="A0AA40D9W2"/>
<accession>A0AA40D9W2</accession>
<evidence type="ECO:0000313" key="3">
    <source>
        <dbReference type="Proteomes" id="UP001174997"/>
    </source>
</evidence>
<evidence type="ECO:0000313" key="2">
    <source>
        <dbReference type="EMBL" id="KAK0667270.1"/>
    </source>
</evidence>